<evidence type="ECO:0000256" key="9">
    <source>
        <dbReference type="HAMAP-Rule" id="MF_01471"/>
    </source>
</evidence>
<gene>
    <name evidence="9" type="primary">cas2</name>
    <name evidence="10" type="ORF">SAMN05421783_10814</name>
</gene>
<comment type="subunit">
    <text evidence="9">Homodimer, forms a heterotetramer with a Cas1 homodimer.</text>
</comment>
<evidence type="ECO:0000256" key="3">
    <source>
        <dbReference type="ARBA" id="ARBA00022722"/>
    </source>
</evidence>
<comment type="function">
    <text evidence="9">CRISPR (clustered regularly interspaced short palindromic repeat), is an adaptive immune system that provides protection against mobile genetic elements (viruses, transposable elements and conjugative plasmids). CRISPR clusters contain sequences complementary to antecedent mobile elements and target invading nucleic acids. CRISPR clusters are transcribed and processed into CRISPR RNA (crRNA). Functions as a ssRNA-specific endoribonuclease. Involved in the integration of spacer DNA into the CRISPR cassette.</text>
</comment>
<evidence type="ECO:0000313" key="10">
    <source>
        <dbReference type="EMBL" id="SDW74758.1"/>
    </source>
</evidence>
<keyword evidence="11" id="KW-1185">Reference proteome</keyword>
<feature type="binding site" evidence="9">
    <location>
        <position position="18"/>
    </location>
    <ligand>
        <name>Mg(2+)</name>
        <dbReference type="ChEBI" id="CHEBI:18420"/>
        <note>catalytic</note>
    </ligand>
</feature>
<dbReference type="GO" id="GO:0046872">
    <property type="term" value="F:metal ion binding"/>
    <property type="evidence" value="ECO:0007669"/>
    <property type="project" value="UniProtKB-UniRule"/>
</dbReference>
<dbReference type="InterPro" id="IPR021127">
    <property type="entry name" value="CRISPR_associated_Cas2"/>
</dbReference>
<dbReference type="PANTHER" id="PTHR34405">
    <property type="entry name" value="CRISPR-ASSOCIATED ENDORIBONUCLEASE CAS2"/>
    <property type="match status" value="1"/>
</dbReference>
<sequence>MAHDHEHAEKRWYLVSYDIRDPARWRRAYKTLKGTGERIQYSLFRCRLSMTEMEALRWELETILDAEDDLMFVHLCVRCAGRIQEKGKDSGWTQTPARFQVL</sequence>
<dbReference type="Gene3D" id="3.30.70.240">
    <property type="match status" value="1"/>
</dbReference>
<dbReference type="NCBIfam" id="TIGR01573">
    <property type="entry name" value="cas2"/>
    <property type="match status" value="1"/>
</dbReference>
<evidence type="ECO:0000256" key="5">
    <source>
        <dbReference type="ARBA" id="ARBA00022759"/>
    </source>
</evidence>
<dbReference type="GO" id="GO:0043571">
    <property type="term" value="P:maintenance of CRISPR repeat elements"/>
    <property type="evidence" value="ECO:0007669"/>
    <property type="project" value="UniProtKB-UniRule"/>
</dbReference>
<evidence type="ECO:0000256" key="8">
    <source>
        <dbReference type="ARBA" id="ARBA00023118"/>
    </source>
</evidence>
<evidence type="ECO:0000256" key="2">
    <source>
        <dbReference type="ARBA" id="ARBA00009959"/>
    </source>
</evidence>
<dbReference type="EMBL" id="FNNZ01000008">
    <property type="protein sequence ID" value="SDW74758.1"/>
    <property type="molecule type" value="Genomic_DNA"/>
</dbReference>
<comment type="similarity">
    <text evidence="2 9">Belongs to the CRISPR-associated endoribonuclease Cas2 protein family.</text>
</comment>
<keyword evidence="7 9" id="KW-0460">Magnesium</keyword>
<dbReference type="SUPFAM" id="SSF143430">
    <property type="entry name" value="TTP0101/SSO1404-like"/>
    <property type="match status" value="1"/>
</dbReference>
<name>A0A1H2W2D5_THIRO</name>
<dbReference type="InterPro" id="IPR019199">
    <property type="entry name" value="Virulence_VapD/CRISPR_Cas2"/>
</dbReference>
<evidence type="ECO:0000256" key="1">
    <source>
        <dbReference type="ARBA" id="ARBA00001946"/>
    </source>
</evidence>
<dbReference type="GO" id="GO:0004521">
    <property type="term" value="F:RNA endonuclease activity"/>
    <property type="evidence" value="ECO:0007669"/>
    <property type="project" value="InterPro"/>
</dbReference>
<dbReference type="STRING" id="1058.SAMN05421783_10814"/>
<dbReference type="PANTHER" id="PTHR34405:SF3">
    <property type="entry name" value="CRISPR-ASSOCIATED ENDORIBONUCLEASE CAS2 3"/>
    <property type="match status" value="1"/>
</dbReference>
<reference evidence="11" key="1">
    <citation type="submission" date="2016-10" db="EMBL/GenBank/DDBJ databases">
        <authorList>
            <person name="Varghese N."/>
            <person name="Submissions S."/>
        </authorList>
    </citation>
    <scope>NUCLEOTIDE SEQUENCE [LARGE SCALE GENOMIC DNA]</scope>
    <source>
        <strain evidence="11">DSM 217</strain>
    </source>
</reference>
<evidence type="ECO:0000256" key="4">
    <source>
        <dbReference type="ARBA" id="ARBA00022723"/>
    </source>
</evidence>
<dbReference type="CDD" id="cd09725">
    <property type="entry name" value="Cas2_I_II_III"/>
    <property type="match status" value="1"/>
</dbReference>
<keyword evidence="3 9" id="KW-0540">Nuclease</keyword>
<dbReference type="GO" id="GO:0016787">
    <property type="term" value="F:hydrolase activity"/>
    <property type="evidence" value="ECO:0007669"/>
    <property type="project" value="UniProtKB-KW"/>
</dbReference>
<evidence type="ECO:0000313" key="11">
    <source>
        <dbReference type="Proteomes" id="UP000198816"/>
    </source>
</evidence>
<organism evidence="10 11">
    <name type="scientific">Thiocapsa roseopersicina</name>
    <dbReference type="NCBI Taxonomy" id="1058"/>
    <lineage>
        <taxon>Bacteria</taxon>
        <taxon>Pseudomonadati</taxon>
        <taxon>Pseudomonadota</taxon>
        <taxon>Gammaproteobacteria</taxon>
        <taxon>Chromatiales</taxon>
        <taxon>Chromatiaceae</taxon>
        <taxon>Thiocapsa</taxon>
    </lineage>
</organism>
<dbReference type="OrthoDB" id="9798176at2"/>
<keyword evidence="8 9" id="KW-0051">Antiviral defense</keyword>
<dbReference type="EC" id="3.1.-.-" evidence="9"/>
<keyword evidence="6 9" id="KW-0378">Hydrolase</keyword>
<accession>A0A1H2W2D5</accession>
<dbReference type="AlphaFoldDB" id="A0A1H2W2D5"/>
<dbReference type="HAMAP" id="MF_01471">
    <property type="entry name" value="Cas2"/>
    <property type="match status" value="1"/>
</dbReference>
<evidence type="ECO:0000256" key="7">
    <source>
        <dbReference type="ARBA" id="ARBA00022842"/>
    </source>
</evidence>
<dbReference type="Proteomes" id="UP000198816">
    <property type="component" value="Unassembled WGS sequence"/>
</dbReference>
<dbReference type="GO" id="GO:0051607">
    <property type="term" value="P:defense response to virus"/>
    <property type="evidence" value="ECO:0007669"/>
    <property type="project" value="UniProtKB-UniRule"/>
</dbReference>
<dbReference type="Pfam" id="PF09827">
    <property type="entry name" value="CRISPR_Cas2"/>
    <property type="match status" value="1"/>
</dbReference>
<dbReference type="RefSeq" id="WP_093031313.1">
    <property type="nucleotide sequence ID" value="NZ_FNNZ01000008.1"/>
</dbReference>
<keyword evidence="5 9" id="KW-0255">Endonuclease</keyword>
<keyword evidence="4 9" id="KW-0479">Metal-binding</keyword>
<protein>
    <recommendedName>
        <fullName evidence="9">CRISPR-associated endoribonuclease Cas2</fullName>
        <ecNumber evidence="9">3.1.-.-</ecNumber>
    </recommendedName>
</protein>
<comment type="cofactor">
    <cofactor evidence="1 9">
        <name>Mg(2+)</name>
        <dbReference type="ChEBI" id="CHEBI:18420"/>
    </cofactor>
</comment>
<evidence type="ECO:0000256" key="6">
    <source>
        <dbReference type="ARBA" id="ARBA00022801"/>
    </source>
</evidence>
<proteinExistence type="inferred from homology"/>